<evidence type="ECO:0000313" key="2">
    <source>
        <dbReference type="Proteomes" id="UP001251528"/>
    </source>
</evidence>
<organism evidence="1 2">
    <name type="scientific">Conoideocrella luteorostrata</name>
    <dbReference type="NCBI Taxonomy" id="1105319"/>
    <lineage>
        <taxon>Eukaryota</taxon>
        <taxon>Fungi</taxon>
        <taxon>Dikarya</taxon>
        <taxon>Ascomycota</taxon>
        <taxon>Pezizomycotina</taxon>
        <taxon>Sordariomycetes</taxon>
        <taxon>Hypocreomycetidae</taxon>
        <taxon>Hypocreales</taxon>
        <taxon>Clavicipitaceae</taxon>
        <taxon>Conoideocrella</taxon>
    </lineage>
</organism>
<dbReference type="EMBL" id="JASWJB010000031">
    <property type="protein sequence ID" value="KAK2608842.1"/>
    <property type="molecule type" value="Genomic_DNA"/>
</dbReference>
<protein>
    <recommendedName>
        <fullName evidence="3">Transcription factor domain-containing protein</fullName>
    </recommendedName>
</protein>
<comment type="caution">
    <text evidence="1">The sequence shown here is derived from an EMBL/GenBank/DDBJ whole genome shotgun (WGS) entry which is preliminary data.</text>
</comment>
<dbReference type="AlphaFoldDB" id="A0AAJ0CUT6"/>
<accession>A0AAJ0CUT6</accession>
<gene>
    <name evidence="1" type="ORF">QQS21_002555</name>
</gene>
<name>A0AAJ0CUT6_9HYPO</name>
<dbReference type="Proteomes" id="UP001251528">
    <property type="component" value="Unassembled WGS sequence"/>
</dbReference>
<evidence type="ECO:0008006" key="3">
    <source>
        <dbReference type="Google" id="ProtNLM"/>
    </source>
</evidence>
<keyword evidence="2" id="KW-1185">Reference proteome</keyword>
<evidence type="ECO:0000313" key="1">
    <source>
        <dbReference type="EMBL" id="KAK2608842.1"/>
    </source>
</evidence>
<proteinExistence type="predicted"/>
<reference evidence="1" key="1">
    <citation type="submission" date="2023-06" db="EMBL/GenBank/DDBJ databases">
        <title>Conoideocrella luteorostrata (Hypocreales: Clavicipitaceae), a potential biocontrol fungus for elongate hemlock scale in United States Christmas tree production areas.</title>
        <authorList>
            <person name="Barrett H."/>
            <person name="Lovett B."/>
            <person name="Macias A.M."/>
            <person name="Stajich J.E."/>
            <person name="Kasson M.T."/>
        </authorList>
    </citation>
    <scope>NUCLEOTIDE SEQUENCE</scope>
    <source>
        <strain evidence="1">ARSEF 14590</strain>
    </source>
</reference>
<sequence>MSLTEFHSPEVTRDLLQRVKAIEDHLGFNGSPSQSDQEAKVEGAAEDVTAVATESWYDDEQLDKLWKASAVLARCSPYRRDALLWRRSNIMHLYKIFHDKMPGLHFLPSKQTFPSPGPVLLAAMLHWSSVHGDSEYAPMAPGYFSIMCSAIAQLSIPGSEVGQPLTDPDEAEEYAFHVVLGLVLAGLLNEGNVPETGIWISIAYRLVLEHCPPQVDEKFCDWRGLFKGVQIVDLEHASLHLSSPVIPIEPPLAVLQIPHRDQTYRLSRMMNTGLTHFSGRGLPTIWSCFSGDVLEPATTPDPFSPVDAAVIRDWARNLDDWLVEFTKAGNDFDRQRKIVFRQYVLHRLVVLSIYHPAKGCNLRSNSISVNEQHELLVSARTTLKLHYNDKSIWASWDLVIISWAAMIVFHGIEAGVGEADDLRNIRMHMDMLRETNEPAPNLRIKLAAILEQNLQKLHTPSPSAAAQMPIQPLNSNMNLDYSWQIFDEAIMTEVMDPFWLRSAEMQPPIQ</sequence>